<evidence type="ECO:0000313" key="3">
    <source>
        <dbReference type="EMBL" id="SMO68532.1"/>
    </source>
</evidence>
<dbReference type="GO" id="GO:0000160">
    <property type="term" value="P:phosphorelay signal transduction system"/>
    <property type="evidence" value="ECO:0007669"/>
    <property type="project" value="InterPro"/>
</dbReference>
<protein>
    <submittedName>
        <fullName evidence="3">Response regulator receiver domain-containing protein</fullName>
    </submittedName>
</protein>
<keyword evidence="4" id="KW-1185">Reference proteome</keyword>
<evidence type="ECO:0000313" key="4">
    <source>
        <dbReference type="Proteomes" id="UP000315971"/>
    </source>
</evidence>
<dbReference type="PANTHER" id="PTHR44520">
    <property type="entry name" value="RESPONSE REGULATOR RCP1-RELATED"/>
    <property type="match status" value="1"/>
</dbReference>
<dbReference type="RefSeq" id="WP_142604086.1">
    <property type="nucleotide sequence ID" value="NZ_FXSZ01000006.1"/>
</dbReference>
<feature type="domain" description="Response regulatory" evidence="2">
    <location>
        <begin position="6"/>
        <end position="133"/>
    </location>
</feature>
<dbReference type="OrthoDB" id="1121174at2"/>
<dbReference type="EMBL" id="FXSZ01000006">
    <property type="protein sequence ID" value="SMO68532.1"/>
    <property type="molecule type" value="Genomic_DNA"/>
</dbReference>
<dbReference type="PANTHER" id="PTHR44520:SF2">
    <property type="entry name" value="RESPONSE REGULATOR RCP1"/>
    <property type="match status" value="1"/>
</dbReference>
<dbReference type="InterPro" id="IPR052893">
    <property type="entry name" value="TCS_response_regulator"/>
</dbReference>
<dbReference type="Proteomes" id="UP000315971">
    <property type="component" value="Unassembled WGS sequence"/>
</dbReference>
<evidence type="ECO:0000256" key="1">
    <source>
        <dbReference type="PROSITE-ProRule" id="PRU00169"/>
    </source>
</evidence>
<sequence>MKSIDNLCVIDDDKVCQFIIKTYAAKRSLAKNMQLFSDANEALQYLKNTSTDPKRLPDMILLDINMPIMDGWTFLEEFQKIRENMHKDIIINMITSSIQEDDMLKSKSYSDVAGFYVKPLNEELIINMFEHLPVE</sequence>
<dbReference type="Pfam" id="PF00072">
    <property type="entry name" value="Response_reg"/>
    <property type="match status" value="1"/>
</dbReference>
<dbReference type="InterPro" id="IPR011006">
    <property type="entry name" value="CheY-like_superfamily"/>
</dbReference>
<accession>A0A521DAA3</accession>
<proteinExistence type="predicted"/>
<dbReference type="SUPFAM" id="SSF52172">
    <property type="entry name" value="CheY-like"/>
    <property type="match status" value="1"/>
</dbReference>
<organism evidence="3 4">
    <name type="scientific">Solitalea koreensis</name>
    <dbReference type="NCBI Taxonomy" id="543615"/>
    <lineage>
        <taxon>Bacteria</taxon>
        <taxon>Pseudomonadati</taxon>
        <taxon>Bacteroidota</taxon>
        <taxon>Sphingobacteriia</taxon>
        <taxon>Sphingobacteriales</taxon>
        <taxon>Sphingobacteriaceae</taxon>
        <taxon>Solitalea</taxon>
    </lineage>
</organism>
<gene>
    <name evidence="3" type="ORF">SAMN06265350_106118</name>
</gene>
<feature type="modified residue" description="4-aspartylphosphate" evidence="1">
    <location>
        <position position="63"/>
    </location>
</feature>
<evidence type="ECO:0000259" key="2">
    <source>
        <dbReference type="PROSITE" id="PS50110"/>
    </source>
</evidence>
<dbReference type="AlphaFoldDB" id="A0A521DAA3"/>
<dbReference type="PROSITE" id="PS50110">
    <property type="entry name" value="RESPONSE_REGULATORY"/>
    <property type="match status" value="1"/>
</dbReference>
<dbReference type="Gene3D" id="3.40.50.2300">
    <property type="match status" value="1"/>
</dbReference>
<name>A0A521DAA3_9SPHI</name>
<dbReference type="InterPro" id="IPR001789">
    <property type="entry name" value="Sig_transdc_resp-reg_receiver"/>
</dbReference>
<keyword evidence="1" id="KW-0597">Phosphoprotein</keyword>
<reference evidence="3 4" key="1">
    <citation type="submission" date="2017-05" db="EMBL/GenBank/DDBJ databases">
        <authorList>
            <person name="Varghese N."/>
            <person name="Submissions S."/>
        </authorList>
    </citation>
    <scope>NUCLEOTIDE SEQUENCE [LARGE SCALE GENOMIC DNA]</scope>
    <source>
        <strain evidence="3 4">DSM 21342</strain>
    </source>
</reference>
<dbReference type="SMART" id="SM00448">
    <property type="entry name" value="REC"/>
    <property type="match status" value="1"/>
</dbReference>